<dbReference type="EMBL" id="CP048739">
    <property type="protein sequence ID" value="QIB74032.1"/>
    <property type="molecule type" value="Genomic_DNA"/>
</dbReference>
<gene>
    <name evidence="1" type="ORF">G3I44_06810</name>
</gene>
<dbReference type="Proteomes" id="UP000465846">
    <property type="component" value="Chromosome"/>
</dbReference>
<protein>
    <submittedName>
        <fullName evidence="1">Uncharacterized protein</fullName>
    </submittedName>
</protein>
<evidence type="ECO:0000313" key="1">
    <source>
        <dbReference type="EMBL" id="QIB74032.1"/>
    </source>
</evidence>
<dbReference type="GeneID" id="44079097"/>
<organism evidence="1 2">
    <name type="scientific">Halogeometricum borinquense</name>
    <dbReference type="NCBI Taxonomy" id="60847"/>
    <lineage>
        <taxon>Archaea</taxon>
        <taxon>Methanobacteriati</taxon>
        <taxon>Methanobacteriota</taxon>
        <taxon>Stenosarchaea group</taxon>
        <taxon>Halobacteria</taxon>
        <taxon>Halobacteriales</taxon>
        <taxon>Haloferacaceae</taxon>
        <taxon>Halogeometricum</taxon>
    </lineage>
</organism>
<dbReference type="RefSeq" id="WP_163486002.1">
    <property type="nucleotide sequence ID" value="NZ_CP048739.1"/>
</dbReference>
<evidence type="ECO:0000313" key="2">
    <source>
        <dbReference type="Proteomes" id="UP000465846"/>
    </source>
</evidence>
<proteinExistence type="predicted"/>
<reference evidence="1 2" key="1">
    <citation type="submission" date="2020-02" db="EMBL/GenBank/DDBJ databases">
        <title>Whole genome sequence of Halogeometricum borinquense strain wsp4.</title>
        <authorList>
            <person name="Verma D.K."/>
            <person name="Gopal K."/>
            <person name="Prasad E.S."/>
        </authorList>
    </citation>
    <scope>NUCLEOTIDE SEQUENCE [LARGE SCALE GENOMIC DNA]</scope>
    <source>
        <strain evidence="2">wsp4</strain>
    </source>
</reference>
<accession>A0A6C0UF19</accession>
<sequence>MTEIAGELNLPLVDPLSTFEDDFGLDLSQQVCISQATPTYYKLKDEVVEDFIDAVAAMHGETPTREVQGLLDHMKTASNQPAVGQTYDHVVRESLGCSGYIRGDGKSVQPLPRESFHVYREFYRLTQVFLSQQTGCRGGLYRGLYPEEIAPIVTAVLEQPDSQMIEIESAVVSSFSLGEQVARGFSRGVVCEFDPQRTGIAFAPDCFFQPPAHTGLECEFHVLTGAIQLPADKLLVHFYDRDSDREPRKLRRTIQLLSTPVRLDEIQHQDIADLLDIIVEQDIQTEMDLTVQAPDPNERLWNWIDYITAESIFAPKAIEVLSNYAEYVVGPRDLGA</sequence>
<name>A0A6C0UF19_9EURY</name>
<dbReference type="AlphaFoldDB" id="A0A6C0UF19"/>